<feature type="compositionally biased region" description="Basic and acidic residues" evidence="1">
    <location>
        <begin position="377"/>
        <end position="396"/>
    </location>
</feature>
<feature type="compositionally biased region" description="Polar residues" evidence="1">
    <location>
        <begin position="659"/>
        <end position="678"/>
    </location>
</feature>
<name>A0A5C3PNR5_9APHY</name>
<sequence length="807" mass="88742">MAHVMKPGAHVSGPYHNSTYIPTMSHGWVHANTWYASAPFNAAPPPVPPGVNPQTWMNGQWQPNPMFRPQPGMTQSSMPTWAPHPGWGAAVAQAANPFKRIPNPGDASYWATKLSDNPLGLENMHIRDDTPANERHMKDVSNGVPHTPWVWAPMDLAKEGSAPAAGNDTASQHQQASQGQPRQLDKGLPPPPPQAVVPQPSGAVIPPPSGAVIPPHPQHLQQPPQSSRDHVRTNSNSRTAYESGAYDQSRSNDRPAPSSAPATISSYSGFQQVQQQQRQQQELQRAQERAQTASQYQQSSQYQQPPNSAAQHHARQRSRDVSPRPPTGEQSQPSQASQHYSSSHYRSHTTSSASSSASAAAAAVNASRSATFPVPSSRDREADRDREAYSAQRELHPTFSPNIVRTPDHYSSPPPRRTTYDDVERTPSRTPAPAHGNIYGSSSTTPSRSNSMRRHTSGSSSSTPSSTSTSSSTTPTGGSSGLGLLMFTEEPQGLLSPLVVAGTPPASSKTSPGREVNRSQTYPTPNVPTIPEEQGRNQYPRTPRQYERAPARSQDSDRDYDQRDRERDRDRRSREREMEATPQPANRTPPSRTPPSSYYTRPSPEGGSHHARQISRSHTLPMANSPQSTSPRHASSQYSQAPQQQYSSNTSYQSSSSYARTSPNPTSSRSQSRATSPLRNPLPRPPAHSPYTESLGNRGSSSASAAAAVHQHQNQSRRQQMRHGYWNRRGDHLYVTDKGERFIVYAPHHLANPEELKNYPSPTEGWLDHRRHFIKYDPSVPELLDSLPLQGRSPVRPYSTFVHLVDV</sequence>
<dbReference type="AlphaFoldDB" id="A0A5C3PNR5"/>
<protein>
    <submittedName>
        <fullName evidence="2">Uncharacterized protein</fullName>
    </submittedName>
</protein>
<proteinExistence type="predicted"/>
<evidence type="ECO:0000313" key="3">
    <source>
        <dbReference type="Proteomes" id="UP000308197"/>
    </source>
</evidence>
<evidence type="ECO:0000313" key="2">
    <source>
        <dbReference type="EMBL" id="TFK89910.1"/>
    </source>
</evidence>
<reference evidence="2 3" key="1">
    <citation type="journal article" date="2019" name="Nat. Ecol. Evol.">
        <title>Megaphylogeny resolves global patterns of mushroom evolution.</title>
        <authorList>
            <person name="Varga T."/>
            <person name="Krizsan K."/>
            <person name="Foldi C."/>
            <person name="Dima B."/>
            <person name="Sanchez-Garcia M."/>
            <person name="Sanchez-Ramirez S."/>
            <person name="Szollosi G.J."/>
            <person name="Szarkandi J.G."/>
            <person name="Papp V."/>
            <person name="Albert L."/>
            <person name="Andreopoulos W."/>
            <person name="Angelini C."/>
            <person name="Antonin V."/>
            <person name="Barry K.W."/>
            <person name="Bougher N.L."/>
            <person name="Buchanan P."/>
            <person name="Buyck B."/>
            <person name="Bense V."/>
            <person name="Catcheside P."/>
            <person name="Chovatia M."/>
            <person name="Cooper J."/>
            <person name="Damon W."/>
            <person name="Desjardin D."/>
            <person name="Finy P."/>
            <person name="Geml J."/>
            <person name="Haridas S."/>
            <person name="Hughes K."/>
            <person name="Justo A."/>
            <person name="Karasinski D."/>
            <person name="Kautmanova I."/>
            <person name="Kiss B."/>
            <person name="Kocsube S."/>
            <person name="Kotiranta H."/>
            <person name="LaButti K.M."/>
            <person name="Lechner B.E."/>
            <person name="Liimatainen K."/>
            <person name="Lipzen A."/>
            <person name="Lukacs Z."/>
            <person name="Mihaltcheva S."/>
            <person name="Morgado L.N."/>
            <person name="Niskanen T."/>
            <person name="Noordeloos M.E."/>
            <person name="Ohm R.A."/>
            <person name="Ortiz-Santana B."/>
            <person name="Ovrebo C."/>
            <person name="Racz N."/>
            <person name="Riley R."/>
            <person name="Savchenko A."/>
            <person name="Shiryaev A."/>
            <person name="Soop K."/>
            <person name="Spirin V."/>
            <person name="Szebenyi C."/>
            <person name="Tomsovsky M."/>
            <person name="Tulloss R.E."/>
            <person name="Uehling J."/>
            <person name="Grigoriev I.V."/>
            <person name="Vagvolgyi C."/>
            <person name="Papp T."/>
            <person name="Martin F.M."/>
            <person name="Miettinen O."/>
            <person name="Hibbett D.S."/>
            <person name="Nagy L.G."/>
        </authorList>
    </citation>
    <scope>NUCLEOTIDE SEQUENCE [LARGE SCALE GENOMIC DNA]</scope>
    <source>
        <strain evidence="2 3">HHB13444</strain>
    </source>
</reference>
<dbReference type="STRING" id="1314778.A0A5C3PNR5"/>
<feature type="compositionally biased region" description="Basic and acidic residues" evidence="1">
    <location>
        <begin position="544"/>
        <end position="579"/>
    </location>
</feature>
<feature type="compositionally biased region" description="Low complexity" evidence="1">
    <location>
        <begin position="441"/>
        <end position="450"/>
    </location>
</feature>
<feature type="compositionally biased region" description="Low complexity" evidence="1">
    <location>
        <begin position="634"/>
        <end position="658"/>
    </location>
</feature>
<feature type="compositionally biased region" description="Low complexity" evidence="1">
    <location>
        <begin position="331"/>
        <end position="371"/>
    </location>
</feature>
<feature type="compositionally biased region" description="Basic and acidic residues" evidence="1">
    <location>
        <begin position="418"/>
        <end position="427"/>
    </location>
</feature>
<gene>
    <name evidence="2" type="ORF">K466DRAFT_597387</name>
</gene>
<organism evidence="2 3">
    <name type="scientific">Polyporus arcularius HHB13444</name>
    <dbReference type="NCBI Taxonomy" id="1314778"/>
    <lineage>
        <taxon>Eukaryota</taxon>
        <taxon>Fungi</taxon>
        <taxon>Dikarya</taxon>
        <taxon>Basidiomycota</taxon>
        <taxon>Agaricomycotina</taxon>
        <taxon>Agaricomycetes</taxon>
        <taxon>Polyporales</taxon>
        <taxon>Polyporaceae</taxon>
        <taxon>Polyporus</taxon>
    </lineage>
</organism>
<feature type="region of interest" description="Disordered" evidence="1">
    <location>
        <begin position="159"/>
        <end position="725"/>
    </location>
</feature>
<feature type="compositionally biased region" description="Low complexity" evidence="1">
    <location>
        <begin position="457"/>
        <end position="477"/>
    </location>
</feature>
<feature type="compositionally biased region" description="Polar residues" evidence="1">
    <location>
        <begin position="616"/>
        <end position="633"/>
    </location>
</feature>
<feature type="compositionally biased region" description="Polar residues" evidence="1">
    <location>
        <begin position="168"/>
        <end position="181"/>
    </location>
</feature>
<evidence type="ECO:0000256" key="1">
    <source>
        <dbReference type="SAM" id="MobiDB-lite"/>
    </source>
</evidence>
<feature type="compositionally biased region" description="Low complexity" evidence="1">
    <location>
        <begin position="255"/>
        <end position="311"/>
    </location>
</feature>
<dbReference type="EMBL" id="ML211061">
    <property type="protein sequence ID" value="TFK89910.1"/>
    <property type="molecule type" value="Genomic_DNA"/>
</dbReference>
<accession>A0A5C3PNR5</accession>
<keyword evidence="3" id="KW-1185">Reference proteome</keyword>
<feature type="compositionally biased region" description="Low complexity" evidence="1">
    <location>
        <begin position="588"/>
        <end position="604"/>
    </location>
</feature>
<dbReference type="Proteomes" id="UP000308197">
    <property type="component" value="Unassembled WGS sequence"/>
</dbReference>
<dbReference type="InParanoid" id="A0A5C3PNR5"/>
<feature type="compositionally biased region" description="Pro residues" evidence="1">
    <location>
        <begin position="205"/>
        <end position="217"/>
    </location>
</feature>